<dbReference type="AlphaFoldDB" id="A0A1G7RL36"/>
<proteinExistence type="predicted"/>
<sequence>MSDARGLVELFDAIWGGAVTTMAAALAGRLMWHSTEVRARRRRFLSRELLWELPVAVGMAIIGEAVAAYFELGRTVTTGVVATLAYLGPRGAQVALTRVFFHNKES</sequence>
<dbReference type="RefSeq" id="WP_074556033.1">
    <property type="nucleotide sequence ID" value="NZ_CP119563.1"/>
</dbReference>
<dbReference type="InterPro" id="IPR032126">
    <property type="entry name" value="LydA_holin"/>
</dbReference>
<dbReference type="Proteomes" id="UP000183812">
    <property type="component" value="Unassembled WGS sequence"/>
</dbReference>
<evidence type="ECO:0000256" key="1">
    <source>
        <dbReference type="SAM" id="Phobius"/>
    </source>
</evidence>
<evidence type="ECO:0000313" key="2">
    <source>
        <dbReference type="EMBL" id="SDG10760.1"/>
    </source>
</evidence>
<accession>A0A1G7RL36</accession>
<organism evidence="2 3">
    <name type="scientific">Rhodobacter capsulatus</name>
    <name type="common">Rhodopseudomonas capsulata</name>
    <dbReference type="NCBI Taxonomy" id="1061"/>
    <lineage>
        <taxon>Bacteria</taxon>
        <taxon>Pseudomonadati</taxon>
        <taxon>Pseudomonadota</taxon>
        <taxon>Alphaproteobacteria</taxon>
        <taxon>Rhodobacterales</taxon>
        <taxon>Rhodobacter group</taxon>
        <taxon>Rhodobacter</taxon>
    </lineage>
</organism>
<keyword evidence="1" id="KW-0812">Transmembrane</keyword>
<reference evidence="2 3" key="1">
    <citation type="submission" date="2016-10" db="EMBL/GenBank/DDBJ databases">
        <authorList>
            <person name="de Groot N.N."/>
        </authorList>
    </citation>
    <scope>NUCLEOTIDE SEQUENCE [LARGE SCALE GENOMIC DNA]</scope>
    <source>
        <strain evidence="3">DSM 938 / 37b4</strain>
    </source>
</reference>
<evidence type="ECO:0000313" key="3">
    <source>
        <dbReference type="Proteomes" id="UP000183812"/>
    </source>
</evidence>
<name>A0A1G7RL36_RHOCA</name>
<feature type="transmembrane region" description="Helical" evidence="1">
    <location>
        <begin position="13"/>
        <end position="32"/>
    </location>
</feature>
<dbReference type="Pfam" id="PF16083">
    <property type="entry name" value="Phage_holin_3_3"/>
    <property type="match status" value="1"/>
</dbReference>
<protein>
    <submittedName>
        <fullName evidence="2">LydA holin phage, holin superfamily III</fullName>
    </submittedName>
</protein>
<gene>
    <name evidence="2" type="ORF">SAMN04244550_03431</name>
</gene>
<keyword evidence="1" id="KW-1133">Transmembrane helix</keyword>
<keyword evidence="1" id="KW-0472">Membrane</keyword>
<dbReference type="OrthoDB" id="7352935at2"/>
<dbReference type="EMBL" id="FNAY01000030">
    <property type="protein sequence ID" value="SDG10760.1"/>
    <property type="molecule type" value="Genomic_DNA"/>
</dbReference>